<organism evidence="2 3">
    <name type="scientific">Petrolisthes cinctipes</name>
    <name type="common">Flat porcelain crab</name>
    <dbReference type="NCBI Taxonomy" id="88211"/>
    <lineage>
        <taxon>Eukaryota</taxon>
        <taxon>Metazoa</taxon>
        <taxon>Ecdysozoa</taxon>
        <taxon>Arthropoda</taxon>
        <taxon>Crustacea</taxon>
        <taxon>Multicrustacea</taxon>
        <taxon>Malacostraca</taxon>
        <taxon>Eumalacostraca</taxon>
        <taxon>Eucarida</taxon>
        <taxon>Decapoda</taxon>
        <taxon>Pleocyemata</taxon>
        <taxon>Anomura</taxon>
        <taxon>Galatheoidea</taxon>
        <taxon>Porcellanidae</taxon>
        <taxon>Petrolisthes</taxon>
    </lineage>
</organism>
<evidence type="ECO:0000256" key="1">
    <source>
        <dbReference type="SAM" id="MobiDB-lite"/>
    </source>
</evidence>
<keyword evidence="3" id="KW-1185">Reference proteome</keyword>
<comment type="caution">
    <text evidence="2">The sequence shown here is derived from an EMBL/GenBank/DDBJ whole genome shotgun (WGS) entry which is preliminary data.</text>
</comment>
<feature type="region of interest" description="Disordered" evidence="1">
    <location>
        <begin position="40"/>
        <end position="79"/>
    </location>
</feature>
<reference evidence="2" key="1">
    <citation type="submission" date="2023-10" db="EMBL/GenBank/DDBJ databases">
        <title>Genome assemblies of two species of porcelain crab, Petrolisthes cinctipes and Petrolisthes manimaculis (Anomura: Porcellanidae).</title>
        <authorList>
            <person name="Angst P."/>
        </authorList>
    </citation>
    <scope>NUCLEOTIDE SEQUENCE</scope>
    <source>
        <strain evidence="2">PB745_01</strain>
        <tissue evidence="2">Gill</tissue>
    </source>
</reference>
<protein>
    <submittedName>
        <fullName evidence="2">Uncharacterized protein</fullName>
    </submittedName>
</protein>
<sequence>MRSVGAGVVVEEAHKGYLDLTPEALESLVSREPITEHYHVEHTPFASINRDRERERGGESDGGGEEEVMVGRGSDGGGG</sequence>
<dbReference type="AlphaFoldDB" id="A0AAE1EZD3"/>
<name>A0AAE1EZD3_PETCI</name>
<dbReference type="EMBL" id="JAWQEG010003921">
    <property type="protein sequence ID" value="KAK3863853.1"/>
    <property type="molecule type" value="Genomic_DNA"/>
</dbReference>
<feature type="compositionally biased region" description="Basic and acidic residues" evidence="1">
    <location>
        <begin position="49"/>
        <end position="59"/>
    </location>
</feature>
<dbReference type="Proteomes" id="UP001286313">
    <property type="component" value="Unassembled WGS sequence"/>
</dbReference>
<evidence type="ECO:0000313" key="3">
    <source>
        <dbReference type="Proteomes" id="UP001286313"/>
    </source>
</evidence>
<gene>
    <name evidence="2" type="ORF">Pcinc_030406</name>
</gene>
<accession>A0AAE1EZD3</accession>
<proteinExistence type="predicted"/>
<evidence type="ECO:0000313" key="2">
    <source>
        <dbReference type="EMBL" id="KAK3863853.1"/>
    </source>
</evidence>